<dbReference type="KEGG" id="pco:PHACADRAFT_213606"/>
<dbReference type="AlphaFoldDB" id="K5VVV4"/>
<keyword evidence="2" id="KW-1185">Reference proteome</keyword>
<reference evidence="1 2" key="1">
    <citation type="journal article" date="2012" name="BMC Genomics">
        <title>Comparative genomics of the white-rot fungi, Phanerochaete carnosa and P. chrysosporium, to elucidate the genetic basis of the distinct wood types they colonize.</title>
        <authorList>
            <person name="Suzuki H."/>
            <person name="MacDonald J."/>
            <person name="Syed K."/>
            <person name="Salamov A."/>
            <person name="Hori C."/>
            <person name="Aerts A."/>
            <person name="Henrissat B."/>
            <person name="Wiebenga A."/>
            <person name="vanKuyk P.A."/>
            <person name="Barry K."/>
            <person name="Lindquist E."/>
            <person name="LaButti K."/>
            <person name="Lapidus A."/>
            <person name="Lucas S."/>
            <person name="Coutinho P."/>
            <person name="Gong Y."/>
            <person name="Samejima M."/>
            <person name="Mahadevan R."/>
            <person name="Abou-Zaid M."/>
            <person name="de Vries R.P."/>
            <person name="Igarashi K."/>
            <person name="Yadav J.S."/>
            <person name="Grigoriev I.V."/>
            <person name="Master E.R."/>
        </authorList>
    </citation>
    <scope>NUCLEOTIDE SEQUENCE [LARGE SCALE GENOMIC DNA]</scope>
    <source>
        <strain evidence="1 2">HHB-10118-sp</strain>
    </source>
</reference>
<dbReference type="RefSeq" id="XP_007400977.1">
    <property type="nucleotide sequence ID" value="XM_007400915.1"/>
</dbReference>
<gene>
    <name evidence="1" type="ORF">PHACADRAFT_213606</name>
</gene>
<evidence type="ECO:0000313" key="1">
    <source>
        <dbReference type="EMBL" id="EKM50714.1"/>
    </source>
</evidence>
<dbReference type="EMBL" id="JH930478">
    <property type="protein sequence ID" value="EKM50714.1"/>
    <property type="molecule type" value="Genomic_DNA"/>
</dbReference>
<protein>
    <submittedName>
        <fullName evidence="1">Uncharacterized protein</fullName>
    </submittedName>
</protein>
<accession>K5VVV4</accession>
<dbReference type="Proteomes" id="UP000008370">
    <property type="component" value="Unassembled WGS sequence"/>
</dbReference>
<name>K5VVV4_PHACS</name>
<organism evidence="1 2">
    <name type="scientific">Phanerochaete carnosa (strain HHB-10118-sp)</name>
    <name type="common">White-rot fungus</name>
    <name type="synonym">Peniophora carnosa</name>
    <dbReference type="NCBI Taxonomy" id="650164"/>
    <lineage>
        <taxon>Eukaryota</taxon>
        <taxon>Fungi</taxon>
        <taxon>Dikarya</taxon>
        <taxon>Basidiomycota</taxon>
        <taxon>Agaricomycotina</taxon>
        <taxon>Agaricomycetes</taxon>
        <taxon>Polyporales</taxon>
        <taxon>Phanerochaetaceae</taxon>
        <taxon>Phanerochaete</taxon>
    </lineage>
</organism>
<dbReference type="InParanoid" id="K5VVV4"/>
<dbReference type="GeneID" id="18913391"/>
<evidence type="ECO:0000313" key="2">
    <source>
        <dbReference type="Proteomes" id="UP000008370"/>
    </source>
</evidence>
<proteinExistence type="predicted"/>
<dbReference type="HOGENOM" id="CLU_2004704_0_0_1"/>
<sequence length="124" mass="13478">MTTNRLLKANGIPLGRVSEWHPRASRTQGTPPSEAVGALTTLQAVGPRWNGIKPYEALEEAPLRPEIADAHRSPNSYSPRSAPAFVAADDPFVCLNVALYTPYATTMVRPDTYHGLDGLHESLN</sequence>